<reference evidence="3" key="1">
    <citation type="submission" date="2023-09" db="EMBL/GenBank/DDBJ databases">
        <title>Paenibacillus sp. chi10 Genome sequencing and assembly.</title>
        <authorList>
            <person name="Kim I."/>
        </authorList>
    </citation>
    <scope>NUCLEOTIDE SEQUENCE [LARGE SCALE GENOMIC DNA]</scope>
    <source>
        <strain evidence="3">chi10</strain>
    </source>
</reference>
<name>A0AAJ2N7W1_9BACL</name>
<keyword evidence="3" id="KW-1185">Reference proteome</keyword>
<accession>A0AAJ2N7W1</accession>
<feature type="compositionally biased region" description="Basic and acidic residues" evidence="1">
    <location>
        <begin position="68"/>
        <end position="80"/>
    </location>
</feature>
<dbReference type="AlphaFoldDB" id="A0AAJ2N7W1"/>
<evidence type="ECO:0000313" key="3">
    <source>
        <dbReference type="Proteomes" id="UP001250538"/>
    </source>
</evidence>
<evidence type="ECO:0000313" key="2">
    <source>
        <dbReference type="EMBL" id="MDT8979980.1"/>
    </source>
</evidence>
<comment type="caution">
    <text evidence="2">The sequence shown here is derived from an EMBL/GenBank/DDBJ whole genome shotgun (WGS) entry which is preliminary data.</text>
</comment>
<protein>
    <submittedName>
        <fullName evidence="2">Uncharacterized protein</fullName>
    </submittedName>
</protein>
<sequence>MTAEYNKRNKCEWIEGAAALKHERFEVAGALFDCSDDALLTQEEVARKLDAYLRPALAASVMAPEPAPTERKPKRTKEETVNVDSTE</sequence>
<feature type="region of interest" description="Disordered" evidence="1">
    <location>
        <begin position="60"/>
        <end position="87"/>
    </location>
</feature>
<dbReference type="Proteomes" id="UP001250538">
    <property type="component" value="Unassembled WGS sequence"/>
</dbReference>
<evidence type="ECO:0000256" key="1">
    <source>
        <dbReference type="SAM" id="MobiDB-lite"/>
    </source>
</evidence>
<proteinExistence type="predicted"/>
<gene>
    <name evidence="2" type="ORF">RQP50_27500</name>
</gene>
<dbReference type="RefSeq" id="WP_315747339.1">
    <property type="nucleotide sequence ID" value="NZ_JAVYAA010000010.1"/>
</dbReference>
<dbReference type="EMBL" id="JAVYAA010000010">
    <property type="protein sequence ID" value="MDT8979980.1"/>
    <property type="molecule type" value="Genomic_DNA"/>
</dbReference>
<organism evidence="2 3">
    <name type="scientific">Paenibacillus suaedae</name>
    <dbReference type="NCBI Taxonomy" id="3077233"/>
    <lineage>
        <taxon>Bacteria</taxon>
        <taxon>Bacillati</taxon>
        <taxon>Bacillota</taxon>
        <taxon>Bacilli</taxon>
        <taxon>Bacillales</taxon>
        <taxon>Paenibacillaceae</taxon>
        <taxon>Paenibacillus</taxon>
    </lineage>
</organism>